<dbReference type="GO" id="GO:0006412">
    <property type="term" value="P:translation"/>
    <property type="evidence" value="ECO:0007669"/>
    <property type="project" value="UniProtKB-KW"/>
</dbReference>
<keyword evidence="4" id="KW-0067">ATP-binding</keyword>
<keyword evidence="2" id="KW-0436">Ligase</keyword>
<sequence length="448" mass="51185">MYKQLKTTVSKNGNIQKLSRIFQPFNVIPMESQTKQKEKEIHSKSSKLMLELGIIKQSSPGCFNLLPLGIRALEKLTRIADEEMQSIGGQKVEFPTLINEKLWTLSGRVNEVKELFKLKDRHAHSYILGPTHEEIACELLSQSQHSYKDFPLILYQITNKFRDELKPRLGLIRSKQFCMKDMYSFDIDYEKAMETYSIVSDSYENFFNILGIEFHKVKGAAGVMGGSLSHEYHFSAEIGEDTLVRCSHCNHFTNVELVEENICPICKEKNQLIKSKGIEVGHTFFLGDRYSKPFNANFINKTGKNINLQMCCFGLGLTRILAASIETLSTDQEIRWPKPIAPYSVLIIPPKAGSKEEPIANSLLERLYHSLDNIQHVKKDILVDDRTDLTIGRRNIQGKKMGYPFIIVLGNRIKEDPVLFELHDVNGGIQVDLAFEDLLTYINEAYNK</sequence>
<dbReference type="SUPFAM" id="SSF52954">
    <property type="entry name" value="Class II aaRS ABD-related"/>
    <property type="match status" value="1"/>
</dbReference>
<dbReference type="PROSITE" id="PS50862">
    <property type="entry name" value="AA_TRNA_LIGASE_II"/>
    <property type="match status" value="1"/>
</dbReference>
<dbReference type="Gene3D" id="3.40.50.800">
    <property type="entry name" value="Anticodon-binding domain"/>
    <property type="match status" value="1"/>
</dbReference>
<proteinExistence type="predicted"/>
<evidence type="ECO:0000256" key="4">
    <source>
        <dbReference type="ARBA" id="ARBA00022840"/>
    </source>
</evidence>
<feature type="domain" description="Aminoacyl-transfer RNA synthetases class-II family profile" evidence="10">
    <location>
        <begin position="69"/>
        <end position="337"/>
    </location>
</feature>
<comment type="catalytic activity">
    <reaction evidence="8">
        <text>tRNA(Pro) + L-proline + ATP = L-prolyl-tRNA(Pro) + AMP + diphosphate</text>
        <dbReference type="Rhea" id="RHEA:14305"/>
        <dbReference type="Rhea" id="RHEA-COMP:9700"/>
        <dbReference type="Rhea" id="RHEA-COMP:9702"/>
        <dbReference type="ChEBI" id="CHEBI:30616"/>
        <dbReference type="ChEBI" id="CHEBI:33019"/>
        <dbReference type="ChEBI" id="CHEBI:60039"/>
        <dbReference type="ChEBI" id="CHEBI:78442"/>
        <dbReference type="ChEBI" id="CHEBI:78532"/>
        <dbReference type="ChEBI" id="CHEBI:456215"/>
        <dbReference type="EC" id="6.1.1.15"/>
    </reaction>
</comment>
<evidence type="ECO:0000256" key="2">
    <source>
        <dbReference type="ARBA" id="ARBA00022598"/>
    </source>
</evidence>
<keyword evidence="5" id="KW-0648">Protein biosynthesis</keyword>
<dbReference type="Pfam" id="PF03129">
    <property type="entry name" value="HGTP_anticodon"/>
    <property type="match status" value="1"/>
</dbReference>
<dbReference type="InterPro" id="IPR002314">
    <property type="entry name" value="aa-tRNA-synt_IIb"/>
</dbReference>
<dbReference type="Gene3D" id="3.30.930.10">
    <property type="entry name" value="Bira Bifunctional Protein, Domain 2"/>
    <property type="match status" value="1"/>
</dbReference>
<dbReference type="InterPro" id="IPR050062">
    <property type="entry name" value="Pro-tRNA_synthetase"/>
</dbReference>
<dbReference type="InterPro" id="IPR006195">
    <property type="entry name" value="aa-tRNA-synth_II"/>
</dbReference>
<dbReference type="PRINTS" id="PR01046">
    <property type="entry name" value="TRNASYNTHPRO"/>
</dbReference>
<evidence type="ECO:0000256" key="3">
    <source>
        <dbReference type="ARBA" id="ARBA00022741"/>
    </source>
</evidence>
<evidence type="ECO:0000256" key="9">
    <source>
        <dbReference type="ARBA" id="ARBA00071545"/>
    </source>
</evidence>
<dbReference type="EC" id="6.1.1.15" evidence="1"/>
<evidence type="ECO:0000313" key="12">
    <source>
        <dbReference type="Proteomes" id="UP001516400"/>
    </source>
</evidence>
<evidence type="ECO:0000313" key="11">
    <source>
        <dbReference type="EMBL" id="KAL3276765.1"/>
    </source>
</evidence>
<dbReference type="Proteomes" id="UP001516400">
    <property type="component" value="Unassembled WGS sequence"/>
</dbReference>
<gene>
    <name evidence="11" type="ORF">HHI36_012132</name>
</gene>
<evidence type="ECO:0000256" key="7">
    <source>
        <dbReference type="ARBA" id="ARBA00029731"/>
    </source>
</evidence>
<evidence type="ECO:0000256" key="5">
    <source>
        <dbReference type="ARBA" id="ARBA00022917"/>
    </source>
</evidence>
<organism evidence="11 12">
    <name type="scientific">Cryptolaemus montrouzieri</name>
    <dbReference type="NCBI Taxonomy" id="559131"/>
    <lineage>
        <taxon>Eukaryota</taxon>
        <taxon>Metazoa</taxon>
        <taxon>Ecdysozoa</taxon>
        <taxon>Arthropoda</taxon>
        <taxon>Hexapoda</taxon>
        <taxon>Insecta</taxon>
        <taxon>Pterygota</taxon>
        <taxon>Neoptera</taxon>
        <taxon>Endopterygota</taxon>
        <taxon>Coleoptera</taxon>
        <taxon>Polyphaga</taxon>
        <taxon>Cucujiformia</taxon>
        <taxon>Coccinelloidea</taxon>
        <taxon>Coccinellidae</taxon>
        <taxon>Scymninae</taxon>
        <taxon>Scymnini</taxon>
        <taxon>Cryptolaemus</taxon>
    </lineage>
</organism>
<keyword evidence="3" id="KW-0547">Nucleotide-binding</keyword>
<evidence type="ECO:0000256" key="8">
    <source>
        <dbReference type="ARBA" id="ARBA00047671"/>
    </source>
</evidence>
<keyword evidence="6" id="KW-0030">Aminoacyl-tRNA synthetase</keyword>
<name>A0ABD2NDC5_9CUCU</name>
<dbReference type="EMBL" id="JABFTP020000103">
    <property type="protein sequence ID" value="KAL3276765.1"/>
    <property type="molecule type" value="Genomic_DNA"/>
</dbReference>
<evidence type="ECO:0000259" key="10">
    <source>
        <dbReference type="PROSITE" id="PS50862"/>
    </source>
</evidence>
<dbReference type="GO" id="GO:0004827">
    <property type="term" value="F:proline-tRNA ligase activity"/>
    <property type="evidence" value="ECO:0007669"/>
    <property type="project" value="UniProtKB-EC"/>
</dbReference>
<dbReference type="InterPro" id="IPR045864">
    <property type="entry name" value="aa-tRNA-synth_II/BPL/LPL"/>
</dbReference>
<protein>
    <recommendedName>
        <fullName evidence="9">Probable proline--tRNA ligase, mitochondrial</fullName>
        <ecNumber evidence="1">6.1.1.15</ecNumber>
    </recommendedName>
    <alternativeName>
        <fullName evidence="7">Prolyl-tRNA synthetase</fullName>
    </alternativeName>
</protein>
<dbReference type="InterPro" id="IPR004154">
    <property type="entry name" value="Anticodon-bd"/>
</dbReference>
<dbReference type="FunFam" id="3.30.930.10:FF:000042">
    <property type="entry name" value="probable proline--tRNA ligase, mitochondrial"/>
    <property type="match status" value="1"/>
</dbReference>
<dbReference type="CDD" id="cd00779">
    <property type="entry name" value="ProRS_core_prok"/>
    <property type="match status" value="1"/>
</dbReference>
<dbReference type="PANTHER" id="PTHR42753">
    <property type="entry name" value="MITOCHONDRIAL RIBOSOME PROTEIN L39/PROLYL-TRNA LIGASE FAMILY MEMBER"/>
    <property type="match status" value="1"/>
</dbReference>
<evidence type="ECO:0000256" key="1">
    <source>
        <dbReference type="ARBA" id="ARBA00012831"/>
    </source>
</evidence>
<dbReference type="AlphaFoldDB" id="A0ABD2NDC5"/>
<dbReference type="SUPFAM" id="SSF55681">
    <property type="entry name" value="Class II aaRS and biotin synthetases"/>
    <property type="match status" value="1"/>
</dbReference>
<dbReference type="PANTHER" id="PTHR42753:SF10">
    <property type="entry name" value="PROLINE--TRNA LIGASE, MITOCHONDRIAL-RELATED"/>
    <property type="match status" value="1"/>
</dbReference>
<evidence type="ECO:0000256" key="6">
    <source>
        <dbReference type="ARBA" id="ARBA00023146"/>
    </source>
</evidence>
<dbReference type="GO" id="GO:0005524">
    <property type="term" value="F:ATP binding"/>
    <property type="evidence" value="ECO:0007669"/>
    <property type="project" value="UniProtKB-KW"/>
</dbReference>
<dbReference type="InterPro" id="IPR036621">
    <property type="entry name" value="Anticodon-bd_dom_sf"/>
</dbReference>
<keyword evidence="12" id="KW-1185">Reference proteome</keyword>
<dbReference type="Pfam" id="PF00587">
    <property type="entry name" value="tRNA-synt_2b"/>
    <property type="match status" value="1"/>
</dbReference>
<dbReference type="InterPro" id="IPR002316">
    <property type="entry name" value="Pro-tRNA-ligase_IIa"/>
</dbReference>
<reference evidence="11 12" key="1">
    <citation type="journal article" date="2021" name="BMC Biol.">
        <title>Horizontally acquired antibacterial genes associated with adaptive radiation of ladybird beetles.</title>
        <authorList>
            <person name="Li H.S."/>
            <person name="Tang X.F."/>
            <person name="Huang Y.H."/>
            <person name="Xu Z.Y."/>
            <person name="Chen M.L."/>
            <person name="Du X.Y."/>
            <person name="Qiu B.Y."/>
            <person name="Chen P.T."/>
            <person name="Zhang W."/>
            <person name="Slipinski A."/>
            <person name="Escalona H.E."/>
            <person name="Waterhouse R.M."/>
            <person name="Zwick A."/>
            <person name="Pang H."/>
        </authorList>
    </citation>
    <scope>NUCLEOTIDE SEQUENCE [LARGE SCALE GENOMIC DNA]</scope>
    <source>
        <strain evidence="11">SYSU2018</strain>
    </source>
</reference>
<dbReference type="InterPro" id="IPR033730">
    <property type="entry name" value="ProRS_core_prok"/>
</dbReference>
<comment type="caution">
    <text evidence="11">The sequence shown here is derived from an EMBL/GenBank/DDBJ whole genome shotgun (WGS) entry which is preliminary data.</text>
</comment>
<accession>A0ABD2NDC5</accession>